<feature type="compositionally biased region" description="Polar residues" evidence="1">
    <location>
        <begin position="144"/>
        <end position="165"/>
    </location>
</feature>
<evidence type="ECO:0000313" key="3">
    <source>
        <dbReference type="Proteomes" id="UP001357485"/>
    </source>
</evidence>
<dbReference type="EMBL" id="JAVRRA010016819">
    <property type="protein sequence ID" value="KAK5201147.1"/>
    <property type="molecule type" value="Genomic_DNA"/>
</dbReference>
<keyword evidence="3" id="KW-1185">Reference proteome</keyword>
<organism evidence="2 3">
    <name type="scientific">Cryomyces antarcticus</name>
    <dbReference type="NCBI Taxonomy" id="329879"/>
    <lineage>
        <taxon>Eukaryota</taxon>
        <taxon>Fungi</taxon>
        <taxon>Dikarya</taxon>
        <taxon>Ascomycota</taxon>
        <taxon>Pezizomycotina</taxon>
        <taxon>Dothideomycetes</taxon>
        <taxon>Dothideomycetes incertae sedis</taxon>
        <taxon>Cryomyces</taxon>
    </lineage>
</organism>
<gene>
    <name evidence="2" type="ORF">LTR16_003663</name>
</gene>
<feature type="region of interest" description="Disordered" evidence="1">
    <location>
        <begin position="139"/>
        <end position="165"/>
    </location>
</feature>
<accession>A0ABR0LNM5</accession>
<feature type="compositionally biased region" description="Low complexity" evidence="1">
    <location>
        <begin position="23"/>
        <end position="33"/>
    </location>
</feature>
<comment type="caution">
    <text evidence="2">The sequence shown here is derived from an EMBL/GenBank/DDBJ whole genome shotgun (WGS) entry which is preliminary data.</text>
</comment>
<feature type="region of interest" description="Disordered" evidence="1">
    <location>
        <begin position="1"/>
        <end position="35"/>
    </location>
</feature>
<evidence type="ECO:0000256" key="1">
    <source>
        <dbReference type="SAM" id="MobiDB-lite"/>
    </source>
</evidence>
<sequence length="165" mass="18640">MSSITESPIDALPHNRTWRTTQSSSSSSRSSASKYNLDENDTQNIIVYKHCGGLEIQSQKDLAQTLDKDPNLRLTRKPIYRLDSCVEILTEDLWNAHEQSLYHNYPNAKSSLASICLPSRVYWSRLLLGQYPELYIISPKRSPETSPNASQESSRSNTFDPASST</sequence>
<reference evidence="2 3" key="1">
    <citation type="submission" date="2023-08" db="EMBL/GenBank/DDBJ databases">
        <title>Black Yeasts Isolated from many extreme environments.</title>
        <authorList>
            <person name="Coleine C."/>
            <person name="Stajich J.E."/>
            <person name="Selbmann L."/>
        </authorList>
    </citation>
    <scope>NUCLEOTIDE SEQUENCE [LARGE SCALE GENOMIC DNA]</scope>
    <source>
        <strain evidence="2 3">CCFEE 536</strain>
    </source>
</reference>
<dbReference type="Proteomes" id="UP001357485">
    <property type="component" value="Unassembled WGS sequence"/>
</dbReference>
<evidence type="ECO:0000313" key="2">
    <source>
        <dbReference type="EMBL" id="KAK5201147.1"/>
    </source>
</evidence>
<name>A0ABR0LNM5_9PEZI</name>
<protein>
    <submittedName>
        <fullName evidence="2">Uncharacterized protein</fullName>
    </submittedName>
</protein>
<proteinExistence type="predicted"/>